<dbReference type="Proteomes" id="UP001378592">
    <property type="component" value="Unassembled WGS sequence"/>
</dbReference>
<organism evidence="1 2">
    <name type="scientific">Gryllus longicercus</name>
    <dbReference type="NCBI Taxonomy" id="2509291"/>
    <lineage>
        <taxon>Eukaryota</taxon>
        <taxon>Metazoa</taxon>
        <taxon>Ecdysozoa</taxon>
        <taxon>Arthropoda</taxon>
        <taxon>Hexapoda</taxon>
        <taxon>Insecta</taxon>
        <taxon>Pterygota</taxon>
        <taxon>Neoptera</taxon>
        <taxon>Polyneoptera</taxon>
        <taxon>Orthoptera</taxon>
        <taxon>Ensifera</taxon>
        <taxon>Gryllidea</taxon>
        <taxon>Grylloidea</taxon>
        <taxon>Gryllidae</taxon>
        <taxon>Gryllinae</taxon>
        <taxon>Gryllus</taxon>
    </lineage>
</organism>
<evidence type="ECO:0000313" key="1">
    <source>
        <dbReference type="EMBL" id="KAK7862352.1"/>
    </source>
</evidence>
<keyword evidence="2" id="KW-1185">Reference proteome</keyword>
<gene>
    <name evidence="1" type="ORF">R5R35_006925</name>
</gene>
<sequence length="97" mass="11230">MGHQLGTLRDVMDHVDVVYNREDGEFDLEILFASVDEDALRLYDLTIPGSDWEEIHSGYAAILDIKTVLERNRRASLHFYGIELHIAHQCIWTPAYK</sequence>
<protein>
    <submittedName>
        <fullName evidence="1">Uncharacterized protein</fullName>
    </submittedName>
</protein>
<evidence type="ECO:0000313" key="2">
    <source>
        <dbReference type="Proteomes" id="UP001378592"/>
    </source>
</evidence>
<reference evidence="1 2" key="1">
    <citation type="submission" date="2024-03" db="EMBL/GenBank/DDBJ databases">
        <title>The genome assembly and annotation of the cricket Gryllus longicercus Weissman &amp; Gray.</title>
        <authorList>
            <person name="Szrajer S."/>
            <person name="Gray D."/>
            <person name="Ylla G."/>
        </authorList>
    </citation>
    <scope>NUCLEOTIDE SEQUENCE [LARGE SCALE GENOMIC DNA]</scope>
    <source>
        <strain evidence="1">DAG 2021-001</strain>
        <tissue evidence="1">Whole body minus gut</tissue>
    </source>
</reference>
<proteinExistence type="predicted"/>
<comment type="caution">
    <text evidence="1">The sequence shown here is derived from an EMBL/GenBank/DDBJ whole genome shotgun (WGS) entry which is preliminary data.</text>
</comment>
<dbReference type="AlphaFoldDB" id="A0AAN9VJ83"/>
<dbReference type="EMBL" id="JAZDUA010000279">
    <property type="protein sequence ID" value="KAK7862352.1"/>
    <property type="molecule type" value="Genomic_DNA"/>
</dbReference>
<name>A0AAN9VJ83_9ORTH</name>
<accession>A0AAN9VJ83</accession>